<gene>
    <name evidence="2" type="ORF">Sangu_0779000</name>
</gene>
<evidence type="ECO:0000259" key="1">
    <source>
        <dbReference type="PROSITE" id="PS50991"/>
    </source>
</evidence>
<evidence type="ECO:0000313" key="2">
    <source>
        <dbReference type="EMBL" id="KAL0359296.1"/>
    </source>
</evidence>
<reference evidence="2" key="1">
    <citation type="submission" date="2020-06" db="EMBL/GenBank/DDBJ databases">
        <authorList>
            <person name="Li T."/>
            <person name="Hu X."/>
            <person name="Zhang T."/>
            <person name="Song X."/>
            <person name="Zhang H."/>
            <person name="Dai N."/>
            <person name="Sheng W."/>
            <person name="Hou X."/>
            <person name="Wei L."/>
        </authorList>
    </citation>
    <scope>NUCLEOTIDE SEQUENCE</scope>
    <source>
        <strain evidence="2">G01</strain>
        <tissue evidence="2">Leaf</tissue>
    </source>
</reference>
<comment type="caution">
    <text evidence="2">The sequence shown here is derived from an EMBL/GenBank/DDBJ whole genome shotgun (WGS) entry which is preliminary data.</text>
</comment>
<dbReference type="GO" id="GO:0009507">
    <property type="term" value="C:chloroplast"/>
    <property type="evidence" value="ECO:0007669"/>
    <property type="project" value="TreeGrafter"/>
</dbReference>
<dbReference type="InterPro" id="IPR013785">
    <property type="entry name" value="Aldolase_TIM"/>
</dbReference>
<dbReference type="Gene3D" id="3.20.20.70">
    <property type="entry name" value="Aldolase class I"/>
    <property type="match status" value="1"/>
</dbReference>
<accession>A0AAW2PU60</accession>
<dbReference type="PANTHER" id="PTHR10277">
    <property type="entry name" value="HOMOCITRATE SYNTHASE-RELATED"/>
    <property type="match status" value="1"/>
</dbReference>
<dbReference type="PANTHER" id="PTHR10277:SF9">
    <property type="entry name" value="2-ISOPROPYLMALATE SYNTHASE 1, CHLOROPLASTIC-RELATED"/>
    <property type="match status" value="1"/>
</dbReference>
<protein>
    <submittedName>
        <fullName evidence="2">2-isopropylmalate synthase A</fullName>
    </submittedName>
</protein>
<sequence length="124" mass="13343">MGPKLQQYLSCGTKSAIFPKTDATTLNIPDTVGYTSLFEFGQLIVDIPKIENVDISIQCQDDFGLSTVDTLAGAHASAKQLEVTIYGIGEKAGYASLEEVEEYSGIAFAHESGIHRVGIECLIQ</sequence>
<feature type="domain" description="Pyruvate carboxyltransferase" evidence="1">
    <location>
        <begin position="1"/>
        <end position="120"/>
    </location>
</feature>
<organism evidence="2">
    <name type="scientific">Sesamum angustifolium</name>
    <dbReference type="NCBI Taxonomy" id="2727405"/>
    <lineage>
        <taxon>Eukaryota</taxon>
        <taxon>Viridiplantae</taxon>
        <taxon>Streptophyta</taxon>
        <taxon>Embryophyta</taxon>
        <taxon>Tracheophyta</taxon>
        <taxon>Spermatophyta</taxon>
        <taxon>Magnoliopsida</taxon>
        <taxon>eudicotyledons</taxon>
        <taxon>Gunneridae</taxon>
        <taxon>Pentapetalae</taxon>
        <taxon>asterids</taxon>
        <taxon>lamiids</taxon>
        <taxon>Lamiales</taxon>
        <taxon>Pedaliaceae</taxon>
        <taxon>Sesamum</taxon>
    </lineage>
</organism>
<name>A0AAW2PU60_9LAMI</name>
<proteinExistence type="predicted"/>
<dbReference type="InterPro" id="IPR050073">
    <property type="entry name" value="2-IPM_HCS-like"/>
</dbReference>
<dbReference type="SUPFAM" id="SSF51569">
    <property type="entry name" value="Aldolase"/>
    <property type="match status" value="1"/>
</dbReference>
<dbReference type="GO" id="GO:0003852">
    <property type="term" value="F:2-isopropylmalate synthase activity"/>
    <property type="evidence" value="ECO:0007669"/>
    <property type="project" value="TreeGrafter"/>
</dbReference>
<dbReference type="PROSITE" id="PS50991">
    <property type="entry name" value="PYR_CT"/>
    <property type="match status" value="1"/>
</dbReference>
<dbReference type="AlphaFoldDB" id="A0AAW2PU60"/>
<reference evidence="2" key="2">
    <citation type="journal article" date="2024" name="Plant">
        <title>Genomic evolution and insights into agronomic trait innovations of Sesamum species.</title>
        <authorList>
            <person name="Miao H."/>
            <person name="Wang L."/>
            <person name="Qu L."/>
            <person name="Liu H."/>
            <person name="Sun Y."/>
            <person name="Le M."/>
            <person name="Wang Q."/>
            <person name="Wei S."/>
            <person name="Zheng Y."/>
            <person name="Lin W."/>
            <person name="Duan Y."/>
            <person name="Cao H."/>
            <person name="Xiong S."/>
            <person name="Wang X."/>
            <person name="Wei L."/>
            <person name="Li C."/>
            <person name="Ma Q."/>
            <person name="Ju M."/>
            <person name="Zhao R."/>
            <person name="Li G."/>
            <person name="Mu C."/>
            <person name="Tian Q."/>
            <person name="Mei H."/>
            <person name="Zhang T."/>
            <person name="Gao T."/>
            <person name="Zhang H."/>
        </authorList>
    </citation>
    <scope>NUCLEOTIDE SEQUENCE</scope>
    <source>
        <strain evidence="2">G01</strain>
    </source>
</reference>
<dbReference type="EMBL" id="JACGWK010000004">
    <property type="protein sequence ID" value="KAL0359296.1"/>
    <property type="molecule type" value="Genomic_DNA"/>
</dbReference>
<dbReference type="GO" id="GO:0009098">
    <property type="term" value="P:L-leucine biosynthetic process"/>
    <property type="evidence" value="ECO:0007669"/>
    <property type="project" value="TreeGrafter"/>
</dbReference>
<dbReference type="InterPro" id="IPR000891">
    <property type="entry name" value="PYR_CT"/>
</dbReference>
<dbReference type="Pfam" id="PF00682">
    <property type="entry name" value="HMGL-like"/>
    <property type="match status" value="1"/>
</dbReference>